<organism evidence="1 2">
    <name type="scientific">Actinidia chinensis var. chinensis</name>
    <name type="common">Chinese soft-hair kiwi</name>
    <dbReference type="NCBI Taxonomy" id="1590841"/>
    <lineage>
        <taxon>Eukaryota</taxon>
        <taxon>Viridiplantae</taxon>
        <taxon>Streptophyta</taxon>
        <taxon>Embryophyta</taxon>
        <taxon>Tracheophyta</taxon>
        <taxon>Spermatophyta</taxon>
        <taxon>Magnoliopsida</taxon>
        <taxon>eudicotyledons</taxon>
        <taxon>Gunneridae</taxon>
        <taxon>Pentapetalae</taxon>
        <taxon>asterids</taxon>
        <taxon>Ericales</taxon>
        <taxon>Actinidiaceae</taxon>
        <taxon>Actinidia</taxon>
    </lineage>
</organism>
<dbReference type="GO" id="GO:0005840">
    <property type="term" value="C:ribosome"/>
    <property type="evidence" value="ECO:0007669"/>
    <property type="project" value="UniProtKB-KW"/>
</dbReference>
<dbReference type="InParanoid" id="A0A2R6QHW7"/>
<accession>A0A2R6QHW7</accession>
<keyword evidence="1" id="KW-0687">Ribonucleoprotein</keyword>
<comment type="caution">
    <text evidence="1">The sequence shown here is derived from an EMBL/GenBank/DDBJ whole genome shotgun (WGS) entry which is preliminary data.</text>
</comment>
<dbReference type="Gramene" id="PSS08204">
    <property type="protein sequence ID" value="PSS08204"/>
    <property type="gene ID" value="CEY00_Acc18578"/>
</dbReference>
<dbReference type="EMBL" id="NKQK01000016">
    <property type="protein sequence ID" value="PSS08204.1"/>
    <property type="molecule type" value="Genomic_DNA"/>
</dbReference>
<gene>
    <name evidence="1" type="ORF">CEY00_Acc18578</name>
</gene>
<dbReference type="OrthoDB" id="1931940at2759"/>
<protein>
    <submittedName>
        <fullName evidence="1">50S ribosomal protein</fullName>
    </submittedName>
</protein>
<keyword evidence="2" id="KW-1185">Reference proteome</keyword>
<dbReference type="Proteomes" id="UP000241394">
    <property type="component" value="Chromosome LG16"/>
</dbReference>
<sequence>MCTLSLLDHHLSKTHFDSSISIKSLISLSFSQQFIPKQAMKEKEKAMETYTDFNYSSLDLLCYKHPSSSSIGICTYYLKERLIKLVCSDCGEQRLSSCSCPGAFSYRNSSTTDVGSVGRVSFLIENERIEAKQS</sequence>
<proteinExistence type="predicted"/>
<dbReference type="AlphaFoldDB" id="A0A2R6QHW7"/>
<name>A0A2R6QHW7_ACTCC</name>
<reference evidence="2" key="2">
    <citation type="journal article" date="2018" name="BMC Genomics">
        <title>A manually annotated Actinidia chinensis var. chinensis (kiwifruit) genome highlights the challenges associated with draft genomes and gene prediction in plants.</title>
        <authorList>
            <person name="Pilkington S.M."/>
            <person name="Crowhurst R."/>
            <person name="Hilario E."/>
            <person name="Nardozza S."/>
            <person name="Fraser L."/>
            <person name="Peng Y."/>
            <person name="Gunaseelan K."/>
            <person name="Simpson R."/>
            <person name="Tahir J."/>
            <person name="Deroles S.C."/>
            <person name="Templeton K."/>
            <person name="Luo Z."/>
            <person name="Davy M."/>
            <person name="Cheng C."/>
            <person name="McNeilage M."/>
            <person name="Scaglione D."/>
            <person name="Liu Y."/>
            <person name="Zhang Q."/>
            <person name="Datson P."/>
            <person name="De Silva N."/>
            <person name="Gardiner S.E."/>
            <person name="Bassett H."/>
            <person name="Chagne D."/>
            <person name="McCallum J."/>
            <person name="Dzierzon H."/>
            <person name="Deng C."/>
            <person name="Wang Y.Y."/>
            <person name="Barron L."/>
            <person name="Manako K."/>
            <person name="Bowen J."/>
            <person name="Foster T.M."/>
            <person name="Erridge Z.A."/>
            <person name="Tiffin H."/>
            <person name="Waite C.N."/>
            <person name="Davies K.M."/>
            <person name="Grierson E.P."/>
            <person name="Laing W.A."/>
            <person name="Kirk R."/>
            <person name="Chen X."/>
            <person name="Wood M."/>
            <person name="Montefiori M."/>
            <person name="Brummell D.A."/>
            <person name="Schwinn K.E."/>
            <person name="Catanach A."/>
            <person name="Fullerton C."/>
            <person name="Li D."/>
            <person name="Meiyalaghan S."/>
            <person name="Nieuwenhuizen N."/>
            <person name="Read N."/>
            <person name="Prakash R."/>
            <person name="Hunter D."/>
            <person name="Zhang H."/>
            <person name="McKenzie M."/>
            <person name="Knabel M."/>
            <person name="Harris A."/>
            <person name="Allan A.C."/>
            <person name="Gleave A."/>
            <person name="Chen A."/>
            <person name="Janssen B.J."/>
            <person name="Plunkett B."/>
            <person name="Ampomah-Dwamena C."/>
            <person name="Voogd C."/>
            <person name="Leif D."/>
            <person name="Lafferty D."/>
            <person name="Souleyre E.J.F."/>
            <person name="Varkonyi-Gasic E."/>
            <person name="Gambi F."/>
            <person name="Hanley J."/>
            <person name="Yao J.L."/>
            <person name="Cheung J."/>
            <person name="David K.M."/>
            <person name="Warren B."/>
            <person name="Marsh K."/>
            <person name="Snowden K.C."/>
            <person name="Lin-Wang K."/>
            <person name="Brian L."/>
            <person name="Martinez-Sanchez M."/>
            <person name="Wang M."/>
            <person name="Ileperuma N."/>
            <person name="Macnee N."/>
            <person name="Campin R."/>
            <person name="McAtee P."/>
            <person name="Drummond R.S.M."/>
            <person name="Espley R.V."/>
            <person name="Ireland H.S."/>
            <person name="Wu R."/>
            <person name="Atkinson R.G."/>
            <person name="Karunairetnam S."/>
            <person name="Bulley S."/>
            <person name="Chunkath S."/>
            <person name="Hanley Z."/>
            <person name="Storey R."/>
            <person name="Thrimawithana A.H."/>
            <person name="Thomson S."/>
            <person name="David C."/>
            <person name="Testolin R."/>
            <person name="Huang H."/>
            <person name="Hellens R.P."/>
            <person name="Schaffer R.J."/>
        </authorList>
    </citation>
    <scope>NUCLEOTIDE SEQUENCE [LARGE SCALE GENOMIC DNA]</scope>
    <source>
        <strain evidence="2">cv. Red5</strain>
    </source>
</reference>
<dbReference type="PANTHER" id="PTHR34197">
    <property type="entry name" value="OS04G0591300 PROTEIN"/>
    <property type="match status" value="1"/>
</dbReference>
<dbReference type="PANTHER" id="PTHR34197:SF3">
    <property type="entry name" value="DUF740 FAMILY PROTEIN"/>
    <property type="match status" value="1"/>
</dbReference>
<evidence type="ECO:0000313" key="2">
    <source>
        <dbReference type="Proteomes" id="UP000241394"/>
    </source>
</evidence>
<keyword evidence="1" id="KW-0689">Ribosomal protein</keyword>
<evidence type="ECO:0000313" key="1">
    <source>
        <dbReference type="EMBL" id="PSS08204.1"/>
    </source>
</evidence>
<reference evidence="1 2" key="1">
    <citation type="submission" date="2017-07" db="EMBL/GenBank/DDBJ databases">
        <title>An improved, manually edited Actinidia chinensis var. chinensis (kiwifruit) genome highlights the challenges associated with draft genomes and gene prediction in plants.</title>
        <authorList>
            <person name="Pilkington S."/>
            <person name="Crowhurst R."/>
            <person name="Hilario E."/>
            <person name="Nardozza S."/>
            <person name="Fraser L."/>
            <person name="Peng Y."/>
            <person name="Gunaseelan K."/>
            <person name="Simpson R."/>
            <person name="Tahir J."/>
            <person name="Deroles S."/>
            <person name="Templeton K."/>
            <person name="Luo Z."/>
            <person name="Davy M."/>
            <person name="Cheng C."/>
            <person name="Mcneilage M."/>
            <person name="Scaglione D."/>
            <person name="Liu Y."/>
            <person name="Zhang Q."/>
            <person name="Datson P."/>
            <person name="De Silva N."/>
            <person name="Gardiner S."/>
            <person name="Bassett H."/>
            <person name="Chagne D."/>
            <person name="Mccallum J."/>
            <person name="Dzierzon H."/>
            <person name="Deng C."/>
            <person name="Wang Y.-Y."/>
            <person name="Barron N."/>
            <person name="Manako K."/>
            <person name="Bowen J."/>
            <person name="Foster T."/>
            <person name="Erridge Z."/>
            <person name="Tiffin H."/>
            <person name="Waite C."/>
            <person name="Davies K."/>
            <person name="Grierson E."/>
            <person name="Laing W."/>
            <person name="Kirk R."/>
            <person name="Chen X."/>
            <person name="Wood M."/>
            <person name="Montefiori M."/>
            <person name="Brummell D."/>
            <person name="Schwinn K."/>
            <person name="Catanach A."/>
            <person name="Fullerton C."/>
            <person name="Li D."/>
            <person name="Meiyalaghan S."/>
            <person name="Nieuwenhuizen N."/>
            <person name="Read N."/>
            <person name="Prakash R."/>
            <person name="Hunter D."/>
            <person name="Zhang H."/>
            <person name="Mckenzie M."/>
            <person name="Knabel M."/>
            <person name="Harris A."/>
            <person name="Allan A."/>
            <person name="Chen A."/>
            <person name="Janssen B."/>
            <person name="Plunkett B."/>
            <person name="Dwamena C."/>
            <person name="Voogd C."/>
            <person name="Leif D."/>
            <person name="Lafferty D."/>
            <person name="Souleyre E."/>
            <person name="Varkonyi-Gasic E."/>
            <person name="Gambi F."/>
            <person name="Hanley J."/>
            <person name="Yao J.-L."/>
            <person name="Cheung J."/>
            <person name="David K."/>
            <person name="Warren B."/>
            <person name="Marsh K."/>
            <person name="Snowden K."/>
            <person name="Lin-Wang K."/>
            <person name="Brian L."/>
            <person name="Martinez-Sanchez M."/>
            <person name="Wang M."/>
            <person name="Ileperuma N."/>
            <person name="Macnee N."/>
            <person name="Campin R."/>
            <person name="Mcatee P."/>
            <person name="Drummond R."/>
            <person name="Espley R."/>
            <person name="Ireland H."/>
            <person name="Wu R."/>
            <person name="Atkinson R."/>
            <person name="Karunairetnam S."/>
            <person name="Bulley S."/>
            <person name="Chunkath S."/>
            <person name="Hanley Z."/>
            <person name="Storey R."/>
            <person name="Thrimawithana A."/>
            <person name="Thomson S."/>
            <person name="David C."/>
            <person name="Testolin R."/>
        </authorList>
    </citation>
    <scope>NUCLEOTIDE SEQUENCE [LARGE SCALE GENOMIC DNA]</scope>
    <source>
        <strain evidence="2">cv. Red5</strain>
        <tissue evidence="1">Young leaf</tissue>
    </source>
</reference>